<evidence type="ECO:0000256" key="13">
    <source>
        <dbReference type="SAM" id="Phobius"/>
    </source>
</evidence>
<evidence type="ECO:0000256" key="7">
    <source>
        <dbReference type="ARBA" id="ARBA00023053"/>
    </source>
</evidence>
<comment type="caution">
    <text evidence="14">The sequence shown here is derived from an EMBL/GenBank/DDBJ whole genome shotgun (WGS) entry which is preliminary data.</text>
</comment>
<reference evidence="14 15" key="1">
    <citation type="journal article" date="2017" name="Gigascience">
        <title>Draft genome of the honey bee ectoparasitic mite, Tropilaelaps mercedesae, is shaped by the parasitic life history.</title>
        <authorList>
            <person name="Dong X."/>
            <person name="Armstrong S.D."/>
            <person name="Xia D."/>
            <person name="Makepeace B.L."/>
            <person name="Darby A.C."/>
            <person name="Kadowaki T."/>
        </authorList>
    </citation>
    <scope>NUCLEOTIDE SEQUENCE [LARGE SCALE GENOMIC DNA]</scope>
    <source>
        <strain evidence="14">Wuxi-XJTLU</strain>
    </source>
</reference>
<dbReference type="EMBL" id="MNPL01015564">
    <property type="protein sequence ID" value="OQR71022.1"/>
    <property type="molecule type" value="Genomic_DNA"/>
</dbReference>
<keyword evidence="15" id="KW-1185">Reference proteome</keyword>
<evidence type="ECO:0000256" key="4">
    <source>
        <dbReference type="ARBA" id="ARBA00022461"/>
    </source>
</evidence>
<evidence type="ECO:0000256" key="9">
    <source>
        <dbReference type="ARBA" id="ARBA00023136"/>
    </source>
</evidence>
<keyword evidence="3 12" id="KW-0813">Transport</keyword>
<evidence type="ECO:0000256" key="6">
    <source>
        <dbReference type="ARBA" id="ARBA00022989"/>
    </source>
</evidence>
<dbReference type="Proteomes" id="UP000192247">
    <property type="component" value="Unassembled WGS sequence"/>
</dbReference>
<keyword evidence="11 12" id="KW-0407">Ion channel</keyword>
<dbReference type="Gene3D" id="2.60.470.10">
    <property type="entry name" value="Acid-sensing ion channels like domains"/>
    <property type="match status" value="1"/>
</dbReference>
<evidence type="ECO:0000256" key="2">
    <source>
        <dbReference type="ARBA" id="ARBA00007193"/>
    </source>
</evidence>
<dbReference type="Pfam" id="PF00858">
    <property type="entry name" value="ASC"/>
    <property type="match status" value="1"/>
</dbReference>
<evidence type="ECO:0000313" key="14">
    <source>
        <dbReference type="EMBL" id="OQR71022.1"/>
    </source>
</evidence>
<keyword evidence="7" id="KW-0915">Sodium</keyword>
<comment type="similarity">
    <text evidence="2 12">Belongs to the amiloride-sensitive sodium channel (TC 1.A.6) family.</text>
</comment>
<evidence type="ECO:0000256" key="8">
    <source>
        <dbReference type="ARBA" id="ARBA00023065"/>
    </source>
</evidence>
<dbReference type="STRING" id="418985.A0A1V9XCE9"/>
<dbReference type="InParanoid" id="A0A1V9XCE9"/>
<name>A0A1V9XCE9_9ACAR</name>
<dbReference type="PANTHER" id="PTHR11690:SF248">
    <property type="entry name" value="PICKPOCKET 17, ISOFORM A"/>
    <property type="match status" value="1"/>
</dbReference>
<evidence type="ECO:0000256" key="1">
    <source>
        <dbReference type="ARBA" id="ARBA00004141"/>
    </source>
</evidence>
<dbReference type="GO" id="GO:0005886">
    <property type="term" value="C:plasma membrane"/>
    <property type="evidence" value="ECO:0007669"/>
    <property type="project" value="TreeGrafter"/>
</dbReference>
<evidence type="ECO:0000313" key="15">
    <source>
        <dbReference type="Proteomes" id="UP000192247"/>
    </source>
</evidence>
<comment type="subcellular location">
    <subcellularLocation>
        <location evidence="1">Membrane</location>
        <topology evidence="1">Multi-pass membrane protein</topology>
    </subcellularLocation>
</comment>
<evidence type="ECO:0000256" key="5">
    <source>
        <dbReference type="ARBA" id="ARBA00022692"/>
    </source>
</evidence>
<proteinExistence type="inferred from homology"/>
<accession>A0A1V9XCE9</accession>
<evidence type="ECO:0008006" key="16">
    <source>
        <dbReference type="Google" id="ProtNLM"/>
    </source>
</evidence>
<keyword evidence="6 13" id="KW-1133">Transmembrane helix</keyword>
<dbReference type="AlphaFoldDB" id="A0A1V9XCE9"/>
<sequence length="410" mass="47263">MYFEYPFSVTMFEEILRNSAVTAQKCIENRRICQLHAHNVWNIMTCRINTTRLCNVRPASCSSVNDLFAPTGYNYFQFDVVGRLGSAHHPTELLSCFMRSSVSSCESYECQEYIEMTYYRQPDEMCYTVDMYRKTKNNKEHPLNKCRTPWNYGLTLSGHWDPKVTWGLRSVDTLPLIIHRPSIVPPERLSSIMIEPGMDYTISVTQNKIRRLPAPYSSRCADYQSMGEKETFYGYLNQDPLSADALCAQVAAASRQVANGRDSDWHKTSTKCTSTEWARSKQGEAAAFRCVVYSLRDICERKLQKIAKAYDKCDKKCGPACDEVLYDVRLTSLAEDRKEDSKNSFQCTIKFASYSQKVLEYQPVLSIVEMFGYMGGYIGIWLGFSLLSVLLTLNKFLWNLHEQRRLKTRV</sequence>
<protein>
    <recommendedName>
        <fullName evidence="16">Degenerin del-1-like</fullName>
    </recommendedName>
</protein>
<dbReference type="GO" id="GO:0015280">
    <property type="term" value="F:ligand-gated sodium channel activity"/>
    <property type="evidence" value="ECO:0007669"/>
    <property type="project" value="TreeGrafter"/>
</dbReference>
<dbReference type="PANTHER" id="PTHR11690">
    <property type="entry name" value="AMILORIDE-SENSITIVE SODIUM CHANNEL-RELATED"/>
    <property type="match status" value="1"/>
</dbReference>
<dbReference type="OrthoDB" id="6500036at2759"/>
<keyword evidence="10 12" id="KW-0739">Sodium transport</keyword>
<gene>
    <name evidence="14" type="ORF">BIW11_11255</name>
</gene>
<keyword evidence="5 12" id="KW-0812">Transmembrane</keyword>
<organism evidence="14 15">
    <name type="scientific">Tropilaelaps mercedesae</name>
    <dbReference type="NCBI Taxonomy" id="418985"/>
    <lineage>
        <taxon>Eukaryota</taxon>
        <taxon>Metazoa</taxon>
        <taxon>Ecdysozoa</taxon>
        <taxon>Arthropoda</taxon>
        <taxon>Chelicerata</taxon>
        <taxon>Arachnida</taxon>
        <taxon>Acari</taxon>
        <taxon>Parasitiformes</taxon>
        <taxon>Mesostigmata</taxon>
        <taxon>Gamasina</taxon>
        <taxon>Dermanyssoidea</taxon>
        <taxon>Laelapidae</taxon>
        <taxon>Tropilaelaps</taxon>
    </lineage>
</organism>
<evidence type="ECO:0000256" key="12">
    <source>
        <dbReference type="RuleBase" id="RU000679"/>
    </source>
</evidence>
<evidence type="ECO:0000256" key="10">
    <source>
        <dbReference type="ARBA" id="ARBA00023201"/>
    </source>
</evidence>
<keyword evidence="4 12" id="KW-0894">Sodium channel</keyword>
<feature type="transmembrane region" description="Helical" evidence="13">
    <location>
        <begin position="370"/>
        <end position="397"/>
    </location>
</feature>
<keyword evidence="8 12" id="KW-0406">Ion transport</keyword>
<dbReference type="InterPro" id="IPR001873">
    <property type="entry name" value="ENaC"/>
</dbReference>
<keyword evidence="9 13" id="KW-0472">Membrane</keyword>
<evidence type="ECO:0000256" key="3">
    <source>
        <dbReference type="ARBA" id="ARBA00022448"/>
    </source>
</evidence>
<evidence type="ECO:0000256" key="11">
    <source>
        <dbReference type="ARBA" id="ARBA00023303"/>
    </source>
</evidence>
<dbReference type="Gene3D" id="1.10.287.770">
    <property type="entry name" value="YojJ-like"/>
    <property type="match status" value="1"/>
</dbReference>